<sequence length="148" mass="16091">MAPCPDVYVRLPHLDRLRLESFLDAHVTSWRESAAWLSEDASDILRAGLSGSPSGETLYASPSSGVRDTGLSFVMLAFPRDSGVVLGVSVDLEPDEDAAMTMAEKWLVRLMRELGAPQGFVQAEEPPPLTEAEWQVEMARALSSRSGS</sequence>
<reference evidence="2" key="1">
    <citation type="journal article" date="2019" name="Int. J. Syst. Evol. Microbiol.">
        <title>The Global Catalogue of Microorganisms (GCM) 10K type strain sequencing project: providing services to taxonomists for standard genome sequencing and annotation.</title>
        <authorList>
            <consortium name="The Broad Institute Genomics Platform"/>
            <consortium name="The Broad Institute Genome Sequencing Center for Infectious Disease"/>
            <person name="Wu L."/>
            <person name="Ma J."/>
        </authorList>
    </citation>
    <scope>NUCLEOTIDE SEQUENCE [LARGE SCALE GENOMIC DNA]</scope>
    <source>
        <strain evidence="2">JCM 17494</strain>
    </source>
</reference>
<comment type="caution">
    <text evidence="1">The sequence shown here is derived from an EMBL/GenBank/DDBJ whole genome shotgun (WGS) entry which is preliminary data.</text>
</comment>
<proteinExistence type="predicted"/>
<evidence type="ECO:0000313" key="1">
    <source>
        <dbReference type="EMBL" id="GAA3630283.1"/>
    </source>
</evidence>
<name>A0ABP7AEB7_9PSEU</name>
<evidence type="ECO:0000313" key="2">
    <source>
        <dbReference type="Proteomes" id="UP001500711"/>
    </source>
</evidence>
<dbReference type="RefSeq" id="WP_346128760.1">
    <property type="nucleotide sequence ID" value="NZ_BAABBE010000004.1"/>
</dbReference>
<organism evidence="1 2">
    <name type="scientific">Lentzea roselyniae</name>
    <dbReference type="NCBI Taxonomy" id="531940"/>
    <lineage>
        <taxon>Bacteria</taxon>
        <taxon>Bacillati</taxon>
        <taxon>Actinomycetota</taxon>
        <taxon>Actinomycetes</taxon>
        <taxon>Pseudonocardiales</taxon>
        <taxon>Pseudonocardiaceae</taxon>
        <taxon>Lentzea</taxon>
    </lineage>
</organism>
<dbReference type="Proteomes" id="UP001500711">
    <property type="component" value="Unassembled WGS sequence"/>
</dbReference>
<protein>
    <submittedName>
        <fullName evidence="1">Uncharacterized protein</fullName>
    </submittedName>
</protein>
<keyword evidence="2" id="KW-1185">Reference proteome</keyword>
<accession>A0ABP7AEB7</accession>
<gene>
    <name evidence="1" type="ORF">GCM10022267_16300</name>
</gene>
<dbReference type="EMBL" id="BAABBE010000004">
    <property type="protein sequence ID" value="GAA3630283.1"/>
    <property type="molecule type" value="Genomic_DNA"/>
</dbReference>